<keyword evidence="2" id="KW-1185">Reference proteome</keyword>
<gene>
    <name evidence="1" type="ORF">L6164_033802</name>
</gene>
<sequence>MNPNDQGNPKTPTRSSRKAPAGSSSSPRLEQGTIGFSTTKLEMSESLLDSQSFALAPNLGDASASLSMADIGLSGPLPSSPLMDFEAFSTMNPVSSTELLATSVELENVRVPQSLESLQGNPVPPFLSKTFDLVDDPSLDPIISWSSTGGSFVVWDPMEFARLILPRNFKHNNLSSFVRQLNTYGFRKIDTDKWEFANEAFQRGKKHLLKNIQRRRSPQAQQVGSYIGPFTEAGKPGVQVEVERLRKERGTLMREMVDLQQQQRRTVHHIGEVNQRLQSAEQRQKQMMSFLAKLFQNPAFLARLQQKKEQRDSGETRARRKFIKQHQHNAGTSDFLREGQIVKYQPDCRNISLSSETPELNPVSTEKSPEYLSQGLAGELCSGTENLSLPFENVASDEMAVTHEMMAMQEIVGEWSSSLGLEDPLFKGENIMSPEQEVIPQYFASFPENLAKEDAFPEFPLSGTESIIKQEDIWNPACSGSGAASVSGNELWRNPINYEVPEFGATGGMSDIWDMSSLQVTGSLGIDKWLTDDSPPEETES</sequence>
<proteinExistence type="predicted"/>
<protein>
    <submittedName>
        <fullName evidence="1">Uncharacterized protein</fullName>
    </submittedName>
</protein>
<organism evidence="1 2">
    <name type="scientific">Bauhinia variegata</name>
    <name type="common">Purple orchid tree</name>
    <name type="synonym">Phanera variegata</name>
    <dbReference type="NCBI Taxonomy" id="167791"/>
    <lineage>
        <taxon>Eukaryota</taxon>
        <taxon>Viridiplantae</taxon>
        <taxon>Streptophyta</taxon>
        <taxon>Embryophyta</taxon>
        <taxon>Tracheophyta</taxon>
        <taxon>Spermatophyta</taxon>
        <taxon>Magnoliopsida</taxon>
        <taxon>eudicotyledons</taxon>
        <taxon>Gunneridae</taxon>
        <taxon>Pentapetalae</taxon>
        <taxon>rosids</taxon>
        <taxon>fabids</taxon>
        <taxon>Fabales</taxon>
        <taxon>Fabaceae</taxon>
        <taxon>Cercidoideae</taxon>
        <taxon>Cercideae</taxon>
        <taxon>Bauhiniinae</taxon>
        <taxon>Bauhinia</taxon>
    </lineage>
</organism>
<dbReference type="EMBL" id="CM039438">
    <property type="protein sequence ID" value="KAI4300419.1"/>
    <property type="molecule type" value="Genomic_DNA"/>
</dbReference>
<evidence type="ECO:0000313" key="1">
    <source>
        <dbReference type="EMBL" id="KAI4300419.1"/>
    </source>
</evidence>
<comment type="caution">
    <text evidence="1">The sequence shown here is derived from an EMBL/GenBank/DDBJ whole genome shotgun (WGS) entry which is preliminary data.</text>
</comment>
<evidence type="ECO:0000313" key="2">
    <source>
        <dbReference type="Proteomes" id="UP000828941"/>
    </source>
</evidence>
<name>A0ACB9KSZ7_BAUVA</name>
<accession>A0ACB9KSZ7</accession>
<dbReference type="Proteomes" id="UP000828941">
    <property type="component" value="Chromosome 13"/>
</dbReference>
<reference evidence="1 2" key="1">
    <citation type="journal article" date="2022" name="DNA Res.">
        <title>Chromosomal-level genome assembly of the orchid tree Bauhinia variegata (Leguminosae; Cercidoideae) supports the allotetraploid origin hypothesis of Bauhinia.</title>
        <authorList>
            <person name="Zhong Y."/>
            <person name="Chen Y."/>
            <person name="Zheng D."/>
            <person name="Pang J."/>
            <person name="Liu Y."/>
            <person name="Luo S."/>
            <person name="Meng S."/>
            <person name="Qian L."/>
            <person name="Wei D."/>
            <person name="Dai S."/>
            <person name="Zhou R."/>
        </authorList>
    </citation>
    <scope>NUCLEOTIDE SEQUENCE [LARGE SCALE GENOMIC DNA]</scope>
    <source>
        <strain evidence="1">BV-YZ2020</strain>
    </source>
</reference>